<dbReference type="GO" id="GO:0032153">
    <property type="term" value="C:cell division site"/>
    <property type="evidence" value="ECO:0007669"/>
    <property type="project" value="TreeGrafter"/>
</dbReference>
<comment type="function">
    <text evidence="16">Peptidoglycan polymerase that is essential for cell division.</text>
</comment>
<feature type="transmembrane region" description="Helical" evidence="17">
    <location>
        <begin position="334"/>
        <end position="355"/>
    </location>
</feature>
<evidence type="ECO:0000256" key="13">
    <source>
        <dbReference type="ARBA" id="ARBA00041418"/>
    </source>
</evidence>
<evidence type="ECO:0000256" key="14">
    <source>
        <dbReference type="ARBA" id="ARBA00044770"/>
    </source>
</evidence>
<comment type="similarity">
    <text evidence="11">Belongs to the SEDS family. FtsW subfamily.</text>
</comment>
<dbReference type="GO" id="GO:0051301">
    <property type="term" value="P:cell division"/>
    <property type="evidence" value="ECO:0007669"/>
    <property type="project" value="InterPro"/>
</dbReference>
<evidence type="ECO:0000256" key="10">
    <source>
        <dbReference type="ARBA" id="ARBA00033270"/>
    </source>
</evidence>
<evidence type="ECO:0000313" key="19">
    <source>
        <dbReference type="Proteomes" id="UP000217549"/>
    </source>
</evidence>
<dbReference type="GO" id="GO:0008360">
    <property type="term" value="P:regulation of cell shape"/>
    <property type="evidence" value="ECO:0007669"/>
    <property type="project" value="UniProtKB-KW"/>
</dbReference>
<feature type="transmembrane region" description="Helical" evidence="17">
    <location>
        <begin position="185"/>
        <end position="207"/>
    </location>
</feature>
<evidence type="ECO:0000256" key="5">
    <source>
        <dbReference type="ARBA" id="ARBA00022960"/>
    </source>
</evidence>
<evidence type="ECO:0000256" key="11">
    <source>
        <dbReference type="ARBA" id="ARBA00038053"/>
    </source>
</evidence>
<keyword evidence="4 17" id="KW-0812">Transmembrane</keyword>
<feature type="transmembrane region" description="Helical" evidence="17">
    <location>
        <begin position="73"/>
        <end position="96"/>
    </location>
</feature>
<dbReference type="EC" id="2.4.99.28" evidence="14"/>
<comment type="subcellular location">
    <subcellularLocation>
        <location evidence="1">Membrane</location>
        <topology evidence="1">Multi-pass membrane protein</topology>
    </subcellularLocation>
</comment>
<evidence type="ECO:0000256" key="9">
    <source>
        <dbReference type="ARBA" id="ARBA00032370"/>
    </source>
</evidence>
<feature type="transmembrane region" description="Helical" evidence="17">
    <location>
        <begin position="146"/>
        <end position="179"/>
    </location>
</feature>
<evidence type="ECO:0000256" key="17">
    <source>
        <dbReference type="SAM" id="Phobius"/>
    </source>
</evidence>
<evidence type="ECO:0000256" key="6">
    <source>
        <dbReference type="ARBA" id="ARBA00022984"/>
    </source>
</evidence>
<accession>A0A285PTQ0</accession>
<dbReference type="Pfam" id="PF01098">
    <property type="entry name" value="FTSW_RODA_SPOVE"/>
    <property type="match status" value="1"/>
</dbReference>
<proteinExistence type="inferred from homology"/>
<keyword evidence="8 17" id="KW-0472">Membrane</keyword>
<keyword evidence="5" id="KW-0133">Cell shape</keyword>
<gene>
    <name evidence="18" type="ORF">EHLA_0642</name>
</gene>
<dbReference type="KEGG" id="ehl:EHLA_0642"/>
<feature type="transmembrane region" description="Helical" evidence="17">
    <location>
        <begin position="297"/>
        <end position="322"/>
    </location>
</feature>
<dbReference type="PANTHER" id="PTHR30474">
    <property type="entry name" value="CELL CYCLE PROTEIN"/>
    <property type="match status" value="1"/>
</dbReference>
<protein>
    <recommendedName>
        <fullName evidence="12">Probable peptidoglycan glycosyltransferase FtsW</fullName>
        <ecNumber evidence="14">2.4.99.28</ecNumber>
    </recommendedName>
    <alternativeName>
        <fullName evidence="13">Cell division protein FtsW</fullName>
    </alternativeName>
    <alternativeName>
        <fullName evidence="10">Cell wall polymerase</fullName>
    </alternativeName>
    <alternativeName>
        <fullName evidence="9">Peptidoglycan polymerase</fullName>
    </alternativeName>
</protein>
<feature type="transmembrane region" description="Helical" evidence="17">
    <location>
        <begin position="259"/>
        <end position="285"/>
    </location>
</feature>
<name>A0A285PTQ0_9FIRM</name>
<evidence type="ECO:0000256" key="15">
    <source>
        <dbReference type="ARBA" id="ARBA00049902"/>
    </source>
</evidence>
<feature type="transmembrane region" description="Helical" evidence="17">
    <location>
        <begin position="48"/>
        <end position="66"/>
    </location>
</feature>
<evidence type="ECO:0000256" key="3">
    <source>
        <dbReference type="ARBA" id="ARBA00022679"/>
    </source>
</evidence>
<evidence type="ECO:0000256" key="7">
    <source>
        <dbReference type="ARBA" id="ARBA00022989"/>
    </source>
</evidence>
<dbReference type="Proteomes" id="UP000217549">
    <property type="component" value="Chromosome I"/>
</dbReference>
<sequence length="363" mass="39750">MRAQAIDYSILFLVLFLVGFGLVILYSTSSYKGSLLHNDTAYWLKKQAFFAVIGIAGMMIISRLDYHIWKKKWWFIWAVYGGTIALLLLTFVIGAASHGSKRWLPLGPISFQPSELAKITLNLFLAAYISSRARQMRTGKGLLEPFLLVLPIVGIVGIENLSTCIILLAISFIMIFVATPLYKPFLGLIGIGVAGAVLLILTQGYRMERITVWLDPASSDKGEQTMQGLYAIGSGGLFGKGLGQSMQKLGFLPEANNDMIFSVICEELGLFGALCVLALFFALLWRFMVIAINAPDLYGSMLVIGVIAHIGIQVFINIAVATNTMPNTGIPLPFISYGGSSLVFLLLEMGLVLSVSRYIKIKK</sequence>
<evidence type="ECO:0000256" key="4">
    <source>
        <dbReference type="ARBA" id="ARBA00022692"/>
    </source>
</evidence>
<dbReference type="GO" id="GO:0008955">
    <property type="term" value="F:peptidoglycan glycosyltransferase activity"/>
    <property type="evidence" value="ECO:0007669"/>
    <property type="project" value="UniProtKB-EC"/>
</dbReference>
<keyword evidence="7 17" id="KW-1133">Transmembrane helix</keyword>
<evidence type="ECO:0000256" key="1">
    <source>
        <dbReference type="ARBA" id="ARBA00004141"/>
    </source>
</evidence>
<dbReference type="GO" id="GO:0005886">
    <property type="term" value="C:plasma membrane"/>
    <property type="evidence" value="ECO:0007669"/>
    <property type="project" value="TreeGrafter"/>
</dbReference>
<evidence type="ECO:0000256" key="16">
    <source>
        <dbReference type="ARBA" id="ARBA00049966"/>
    </source>
</evidence>
<dbReference type="AlphaFoldDB" id="A0A285PTQ0"/>
<feature type="transmembrane region" description="Helical" evidence="17">
    <location>
        <begin position="7"/>
        <end position="28"/>
    </location>
</feature>
<keyword evidence="19" id="KW-1185">Reference proteome</keyword>
<dbReference type="GO" id="GO:0009252">
    <property type="term" value="P:peptidoglycan biosynthetic process"/>
    <property type="evidence" value="ECO:0007669"/>
    <property type="project" value="UniProtKB-KW"/>
</dbReference>
<keyword evidence="2" id="KW-0328">Glycosyltransferase</keyword>
<evidence type="ECO:0000256" key="12">
    <source>
        <dbReference type="ARBA" id="ARBA00041185"/>
    </source>
</evidence>
<keyword evidence="6" id="KW-0573">Peptidoglycan synthesis</keyword>
<dbReference type="STRING" id="39488.ERS852450_02572"/>
<dbReference type="EMBL" id="LT907978">
    <property type="protein sequence ID" value="SOB71405.1"/>
    <property type="molecule type" value="Genomic_DNA"/>
</dbReference>
<reference evidence="19" key="1">
    <citation type="submission" date="2017-09" db="EMBL/GenBank/DDBJ databases">
        <authorList>
            <person name="Shetty A S."/>
        </authorList>
    </citation>
    <scope>NUCLEOTIDE SEQUENCE [LARGE SCALE GENOMIC DNA]</scope>
</reference>
<dbReference type="InterPro" id="IPR001182">
    <property type="entry name" value="FtsW/RodA"/>
</dbReference>
<organism evidence="18 19">
    <name type="scientific">Anaerobutyricum hallii</name>
    <dbReference type="NCBI Taxonomy" id="39488"/>
    <lineage>
        <taxon>Bacteria</taxon>
        <taxon>Bacillati</taxon>
        <taxon>Bacillota</taxon>
        <taxon>Clostridia</taxon>
        <taxon>Lachnospirales</taxon>
        <taxon>Lachnospiraceae</taxon>
        <taxon>Anaerobutyricum</taxon>
    </lineage>
</organism>
<keyword evidence="3 18" id="KW-0808">Transferase</keyword>
<dbReference type="GO" id="GO:0015648">
    <property type="term" value="F:lipid-linked peptidoglycan transporter activity"/>
    <property type="evidence" value="ECO:0007669"/>
    <property type="project" value="TreeGrafter"/>
</dbReference>
<evidence type="ECO:0000256" key="8">
    <source>
        <dbReference type="ARBA" id="ARBA00023136"/>
    </source>
</evidence>
<evidence type="ECO:0000256" key="2">
    <source>
        <dbReference type="ARBA" id="ARBA00022676"/>
    </source>
</evidence>
<comment type="catalytic activity">
    <reaction evidence="15">
        <text>[GlcNAc-(1-&gt;4)-Mur2Ac(oyl-L-Ala-gamma-D-Glu-L-Lys-D-Ala-D-Ala)](n)-di-trans,octa-cis-undecaprenyl diphosphate + beta-D-GlcNAc-(1-&gt;4)-Mur2Ac(oyl-L-Ala-gamma-D-Glu-L-Lys-D-Ala-D-Ala)-di-trans,octa-cis-undecaprenyl diphosphate = [GlcNAc-(1-&gt;4)-Mur2Ac(oyl-L-Ala-gamma-D-Glu-L-Lys-D-Ala-D-Ala)](n+1)-di-trans,octa-cis-undecaprenyl diphosphate + di-trans,octa-cis-undecaprenyl diphosphate + H(+)</text>
        <dbReference type="Rhea" id="RHEA:23708"/>
        <dbReference type="Rhea" id="RHEA-COMP:9602"/>
        <dbReference type="Rhea" id="RHEA-COMP:9603"/>
        <dbReference type="ChEBI" id="CHEBI:15378"/>
        <dbReference type="ChEBI" id="CHEBI:58405"/>
        <dbReference type="ChEBI" id="CHEBI:60033"/>
        <dbReference type="ChEBI" id="CHEBI:78435"/>
        <dbReference type="EC" id="2.4.99.28"/>
    </reaction>
</comment>
<dbReference type="PANTHER" id="PTHR30474:SF2">
    <property type="entry name" value="PEPTIDOGLYCAN GLYCOSYLTRANSFERASE FTSW-RELATED"/>
    <property type="match status" value="1"/>
</dbReference>
<evidence type="ECO:0000313" key="18">
    <source>
        <dbReference type="EMBL" id="SOB71405.1"/>
    </source>
</evidence>